<dbReference type="Ensembl" id="ENSSFAT00005029536.1">
    <property type="protein sequence ID" value="ENSSFAP00005028474.1"/>
    <property type="gene ID" value="ENSSFAG00005014515.1"/>
</dbReference>
<dbReference type="Gene3D" id="2.40.50.40">
    <property type="match status" value="1"/>
</dbReference>
<dbReference type="PANTHER" id="PTHR12015">
    <property type="entry name" value="SMALL INDUCIBLE CYTOKINE A"/>
    <property type="match status" value="1"/>
</dbReference>
<dbReference type="SUPFAM" id="SSF54117">
    <property type="entry name" value="Interleukin 8-like chemokines"/>
    <property type="match status" value="1"/>
</dbReference>
<comment type="subcellular location">
    <subcellularLocation>
        <location evidence="4">Secreted</location>
    </subcellularLocation>
</comment>
<gene>
    <name evidence="6" type="primary">ccl25a</name>
</gene>
<dbReference type="SMART" id="SM00199">
    <property type="entry name" value="SCY"/>
    <property type="match status" value="1"/>
</dbReference>
<dbReference type="InterPro" id="IPR001811">
    <property type="entry name" value="Chemokine_IL8-like_dom"/>
</dbReference>
<dbReference type="PROSITE" id="PS00472">
    <property type="entry name" value="SMALL_CYTOKINES_CC"/>
    <property type="match status" value="1"/>
</dbReference>
<dbReference type="Proteomes" id="UP000472267">
    <property type="component" value="Chromosome 18"/>
</dbReference>
<sequence length="131" mass="15296">MRFSATLCLLVLSCLCLALAQVSYPDCCLKYVTKMSHRIKKHAVDYTDQRLTGECNIAAVIFTMRRGRKVCTDPREQWVQKLKKKIDDWKERNSRHGKVKPRLFTGIVKENSDVTLKEILFFTELTVVNWE</sequence>
<keyword evidence="2 4" id="KW-0202">Cytokine</keyword>
<dbReference type="InterPro" id="IPR039809">
    <property type="entry name" value="Chemokine_b/g/d"/>
</dbReference>
<evidence type="ECO:0000259" key="5">
    <source>
        <dbReference type="SMART" id="SM00199"/>
    </source>
</evidence>
<dbReference type="CDD" id="cd00169">
    <property type="entry name" value="Chemokine"/>
    <property type="match status" value="1"/>
</dbReference>
<evidence type="ECO:0000256" key="4">
    <source>
        <dbReference type="RuleBase" id="RU361150"/>
    </source>
</evidence>
<evidence type="ECO:0000313" key="7">
    <source>
        <dbReference type="Proteomes" id="UP000472267"/>
    </source>
</evidence>
<comment type="similarity">
    <text evidence="1 4">Belongs to the intercrine beta (chemokine CC) family.</text>
</comment>
<name>A0A672HHQ9_SALFA</name>
<evidence type="ECO:0000256" key="2">
    <source>
        <dbReference type="ARBA" id="ARBA00022514"/>
    </source>
</evidence>
<organism evidence="6 7">
    <name type="scientific">Salarias fasciatus</name>
    <name type="common">Jewelled blenny</name>
    <name type="synonym">Blennius fasciatus</name>
    <dbReference type="NCBI Taxonomy" id="181472"/>
    <lineage>
        <taxon>Eukaryota</taxon>
        <taxon>Metazoa</taxon>
        <taxon>Chordata</taxon>
        <taxon>Craniata</taxon>
        <taxon>Vertebrata</taxon>
        <taxon>Euteleostomi</taxon>
        <taxon>Actinopterygii</taxon>
        <taxon>Neopterygii</taxon>
        <taxon>Teleostei</taxon>
        <taxon>Neoteleostei</taxon>
        <taxon>Acanthomorphata</taxon>
        <taxon>Ovalentaria</taxon>
        <taxon>Blenniimorphae</taxon>
        <taxon>Blenniiformes</taxon>
        <taxon>Blennioidei</taxon>
        <taxon>Blenniidae</taxon>
        <taxon>Salariinae</taxon>
        <taxon>Salarias</taxon>
    </lineage>
</organism>
<keyword evidence="4" id="KW-0964">Secreted</keyword>
<dbReference type="Pfam" id="PF00048">
    <property type="entry name" value="IL8"/>
    <property type="match status" value="1"/>
</dbReference>
<reference evidence="6" key="3">
    <citation type="submission" date="2025-09" db="UniProtKB">
        <authorList>
            <consortium name="Ensembl"/>
        </authorList>
    </citation>
    <scope>IDENTIFICATION</scope>
</reference>
<dbReference type="AlphaFoldDB" id="A0A672HHQ9"/>
<evidence type="ECO:0000256" key="1">
    <source>
        <dbReference type="ARBA" id="ARBA00010868"/>
    </source>
</evidence>
<keyword evidence="7" id="KW-1185">Reference proteome</keyword>
<dbReference type="InParanoid" id="A0A672HHQ9"/>
<dbReference type="PANTHER" id="PTHR12015:SF186">
    <property type="entry name" value="C-C MOTIF CHEMOKINE 21-LIKE-RELATED"/>
    <property type="match status" value="1"/>
</dbReference>
<reference evidence="6" key="2">
    <citation type="submission" date="2025-08" db="UniProtKB">
        <authorList>
            <consortium name="Ensembl"/>
        </authorList>
    </citation>
    <scope>IDENTIFICATION</scope>
</reference>
<keyword evidence="4" id="KW-0145">Chemotaxis</keyword>
<keyword evidence="3" id="KW-1015">Disulfide bond</keyword>
<dbReference type="FunCoup" id="A0A672HHQ9">
    <property type="interactions" value="889"/>
</dbReference>
<keyword evidence="4" id="KW-0732">Signal</keyword>
<dbReference type="GO" id="GO:0008009">
    <property type="term" value="F:chemokine activity"/>
    <property type="evidence" value="ECO:0007669"/>
    <property type="project" value="InterPro"/>
</dbReference>
<protein>
    <recommendedName>
        <fullName evidence="4">C-C motif chemokine</fullName>
    </recommendedName>
</protein>
<feature type="signal peptide" evidence="4">
    <location>
        <begin position="1"/>
        <end position="20"/>
    </location>
</feature>
<dbReference type="GO" id="GO:0005615">
    <property type="term" value="C:extracellular space"/>
    <property type="evidence" value="ECO:0007669"/>
    <property type="project" value="UniProtKB-KW"/>
</dbReference>
<evidence type="ECO:0000256" key="3">
    <source>
        <dbReference type="ARBA" id="ARBA00023157"/>
    </source>
</evidence>
<dbReference type="InterPro" id="IPR000827">
    <property type="entry name" value="Chemokine_CC_CS"/>
</dbReference>
<reference evidence="6" key="1">
    <citation type="submission" date="2019-06" db="EMBL/GenBank/DDBJ databases">
        <authorList>
            <consortium name="Wellcome Sanger Institute Data Sharing"/>
        </authorList>
    </citation>
    <scope>NUCLEOTIDE SEQUENCE [LARGE SCALE GENOMIC DNA]</scope>
</reference>
<feature type="chain" id="PRO_5025707616" description="C-C motif chemokine" evidence="4">
    <location>
        <begin position="21"/>
        <end position="131"/>
    </location>
</feature>
<accession>A0A672HHQ9</accession>
<dbReference type="InterPro" id="IPR036048">
    <property type="entry name" value="Interleukin_8-like_sf"/>
</dbReference>
<evidence type="ECO:0000313" key="6">
    <source>
        <dbReference type="Ensembl" id="ENSSFAP00005028474.1"/>
    </source>
</evidence>
<proteinExistence type="inferred from homology"/>
<dbReference type="GO" id="GO:0006955">
    <property type="term" value="P:immune response"/>
    <property type="evidence" value="ECO:0007669"/>
    <property type="project" value="InterPro"/>
</dbReference>
<feature type="domain" description="Chemokine interleukin-8-like" evidence="5">
    <location>
        <begin position="24"/>
        <end position="86"/>
    </location>
</feature>